<dbReference type="InterPro" id="IPR001867">
    <property type="entry name" value="OmpR/PhoB-type_DNA-bd"/>
</dbReference>
<dbReference type="Pfam" id="PF00004">
    <property type="entry name" value="AAA"/>
    <property type="match status" value="1"/>
</dbReference>
<keyword evidence="1 2" id="KW-0238">DNA-binding</keyword>
<dbReference type="InterPro" id="IPR036388">
    <property type="entry name" value="WH-like_DNA-bd_sf"/>
</dbReference>
<dbReference type="SMART" id="SM00862">
    <property type="entry name" value="Trans_reg_C"/>
    <property type="match status" value="1"/>
</dbReference>
<organism evidence="4 5">
    <name type="scientific">Pseudoduganella lutea</name>
    <dbReference type="NCBI Taxonomy" id="321985"/>
    <lineage>
        <taxon>Bacteria</taxon>
        <taxon>Pseudomonadati</taxon>
        <taxon>Pseudomonadota</taxon>
        <taxon>Betaproteobacteria</taxon>
        <taxon>Burkholderiales</taxon>
        <taxon>Oxalobacteraceae</taxon>
        <taxon>Telluria group</taxon>
        <taxon>Pseudoduganella</taxon>
    </lineage>
</organism>
<dbReference type="GO" id="GO:0003677">
    <property type="term" value="F:DNA binding"/>
    <property type="evidence" value="ECO:0007669"/>
    <property type="project" value="UniProtKB-UniRule"/>
</dbReference>
<dbReference type="GO" id="GO:0006355">
    <property type="term" value="P:regulation of DNA-templated transcription"/>
    <property type="evidence" value="ECO:0007669"/>
    <property type="project" value="InterPro"/>
</dbReference>
<evidence type="ECO:0000256" key="1">
    <source>
        <dbReference type="ARBA" id="ARBA00023125"/>
    </source>
</evidence>
<dbReference type="PANTHER" id="PTHR47691:SF3">
    <property type="entry name" value="HTH-TYPE TRANSCRIPTIONAL REGULATOR RV0890C-RELATED"/>
    <property type="match status" value="1"/>
</dbReference>
<name>A0A4P6L0W3_9BURK</name>
<feature type="DNA-binding region" description="OmpR/PhoB-type" evidence="2">
    <location>
        <begin position="22"/>
        <end position="115"/>
    </location>
</feature>
<gene>
    <name evidence="4" type="ORF">EWM63_17270</name>
</gene>
<evidence type="ECO:0000313" key="5">
    <source>
        <dbReference type="Proteomes" id="UP000290637"/>
    </source>
</evidence>
<dbReference type="InterPro" id="IPR003959">
    <property type="entry name" value="ATPase_AAA_core"/>
</dbReference>
<dbReference type="InterPro" id="IPR027417">
    <property type="entry name" value="P-loop_NTPase"/>
</dbReference>
<dbReference type="EMBL" id="CP035913">
    <property type="protein sequence ID" value="QBE64522.1"/>
    <property type="molecule type" value="Genomic_DNA"/>
</dbReference>
<dbReference type="AlphaFoldDB" id="A0A4P6L0W3"/>
<dbReference type="PROSITE" id="PS51755">
    <property type="entry name" value="OMPR_PHOB"/>
    <property type="match status" value="1"/>
</dbReference>
<dbReference type="GO" id="GO:0005524">
    <property type="term" value="F:ATP binding"/>
    <property type="evidence" value="ECO:0007669"/>
    <property type="project" value="InterPro"/>
</dbReference>
<dbReference type="SUPFAM" id="SSF52540">
    <property type="entry name" value="P-loop containing nucleoside triphosphate hydrolases"/>
    <property type="match status" value="1"/>
</dbReference>
<evidence type="ECO:0000313" key="4">
    <source>
        <dbReference type="EMBL" id="QBE64522.1"/>
    </source>
</evidence>
<dbReference type="Gene3D" id="3.40.50.300">
    <property type="entry name" value="P-loop containing nucleotide triphosphate hydrolases"/>
    <property type="match status" value="1"/>
</dbReference>
<dbReference type="Proteomes" id="UP000290637">
    <property type="component" value="Chromosome"/>
</dbReference>
<dbReference type="CDD" id="cd00383">
    <property type="entry name" value="trans_reg_C"/>
    <property type="match status" value="1"/>
</dbReference>
<reference evidence="4 5" key="1">
    <citation type="submission" date="2019-02" db="EMBL/GenBank/DDBJ databases">
        <title>Draft Genome Sequences of Six Type Strains of the Genus Massilia.</title>
        <authorList>
            <person name="Miess H."/>
            <person name="Frediansyhah A."/>
            <person name="Gross H."/>
        </authorList>
    </citation>
    <scope>NUCLEOTIDE SEQUENCE [LARGE SCALE GENOMIC DNA]</scope>
    <source>
        <strain evidence="4 5">DSM 17473</strain>
    </source>
</reference>
<dbReference type="SUPFAM" id="SSF46894">
    <property type="entry name" value="C-terminal effector domain of the bipartite response regulators"/>
    <property type="match status" value="1"/>
</dbReference>
<sequence>MPENPLADLNPALMRPEWPAAGALLHVGPYELWPAARRLRLHGKPVPLTPRALDVLVALVRHHPGMMSKNDLLAMVWPGLVVEENNLQVQVSLLRKLLGRNAIATVPGHGYRLALPVGVGEAAAAALPSTAPGALLGRAGDLAELGDVLRHHRLTSLLGAGGVGKSALARHAAAAAGPPVAWADMAECAGSGDVLEAVARGMGVDGGAVDTLARHAGSQPCVLVLDNVDRVARETAALAQELLARLPALRLLVTTQVRLHVPEEQVYRLMPLAIPPAGCALAEALDYGALALLQARAQGHDHRFTLTEATLPDAIALCRELDGLPLALELAAARIPALGVAGLLRRLGDRLPLLAKSTGTGPARQRSLHDTLEWSYDLLAPAAQALWCDTAALPTWFSLEELMARRGGDEAATLDLLGTLVDSALLRFDAGHAPGYTMAPSHRAFALRKRADIAHTSPPTT</sequence>
<dbReference type="GO" id="GO:0000160">
    <property type="term" value="P:phosphorelay signal transduction system"/>
    <property type="evidence" value="ECO:0007669"/>
    <property type="project" value="InterPro"/>
</dbReference>
<protein>
    <submittedName>
        <fullName evidence="4">AAA family ATPase</fullName>
    </submittedName>
</protein>
<evidence type="ECO:0000259" key="3">
    <source>
        <dbReference type="PROSITE" id="PS51755"/>
    </source>
</evidence>
<dbReference type="PANTHER" id="PTHR47691">
    <property type="entry name" value="REGULATOR-RELATED"/>
    <property type="match status" value="1"/>
</dbReference>
<dbReference type="Pfam" id="PF00486">
    <property type="entry name" value="Trans_reg_C"/>
    <property type="match status" value="1"/>
</dbReference>
<dbReference type="GO" id="GO:0016887">
    <property type="term" value="F:ATP hydrolysis activity"/>
    <property type="evidence" value="ECO:0007669"/>
    <property type="project" value="InterPro"/>
</dbReference>
<dbReference type="OrthoDB" id="9811542at2"/>
<evidence type="ECO:0000256" key="2">
    <source>
        <dbReference type="PROSITE-ProRule" id="PRU01091"/>
    </source>
</evidence>
<dbReference type="PRINTS" id="PR00364">
    <property type="entry name" value="DISEASERSIST"/>
</dbReference>
<dbReference type="Gene3D" id="1.10.10.10">
    <property type="entry name" value="Winged helix-like DNA-binding domain superfamily/Winged helix DNA-binding domain"/>
    <property type="match status" value="1"/>
</dbReference>
<keyword evidence="5" id="KW-1185">Reference proteome</keyword>
<feature type="domain" description="OmpR/PhoB-type" evidence="3">
    <location>
        <begin position="22"/>
        <end position="115"/>
    </location>
</feature>
<dbReference type="InterPro" id="IPR016032">
    <property type="entry name" value="Sig_transdc_resp-reg_C-effctor"/>
</dbReference>
<dbReference type="KEGG" id="plue:EWM63_17270"/>
<proteinExistence type="predicted"/>
<accession>A0A4P6L0W3</accession>